<feature type="compositionally biased region" description="Low complexity" evidence="1">
    <location>
        <begin position="17"/>
        <end position="31"/>
    </location>
</feature>
<accession>A0ABU6XJI1</accession>
<feature type="compositionally biased region" description="Acidic residues" evidence="1">
    <location>
        <begin position="49"/>
        <end position="70"/>
    </location>
</feature>
<dbReference type="EMBL" id="JASCZI010212033">
    <property type="protein sequence ID" value="MED6198077.1"/>
    <property type="molecule type" value="Genomic_DNA"/>
</dbReference>
<evidence type="ECO:0000313" key="2">
    <source>
        <dbReference type="EMBL" id="MED6198077.1"/>
    </source>
</evidence>
<evidence type="ECO:0000256" key="1">
    <source>
        <dbReference type="SAM" id="MobiDB-lite"/>
    </source>
</evidence>
<feature type="compositionally biased region" description="Basic residues" evidence="1">
    <location>
        <begin position="77"/>
        <end position="89"/>
    </location>
</feature>
<organism evidence="2 3">
    <name type="scientific">Stylosanthes scabra</name>
    <dbReference type="NCBI Taxonomy" id="79078"/>
    <lineage>
        <taxon>Eukaryota</taxon>
        <taxon>Viridiplantae</taxon>
        <taxon>Streptophyta</taxon>
        <taxon>Embryophyta</taxon>
        <taxon>Tracheophyta</taxon>
        <taxon>Spermatophyta</taxon>
        <taxon>Magnoliopsida</taxon>
        <taxon>eudicotyledons</taxon>
        <taxon>Gunneridae</taxon>
        <taxon>Pentapetalae</taxon>
        <taxon>rosids</taxon>
        <taxon>fabids</taxon>
        <taxon>Fabales</taxon>
        <taxon>Fabaceae</taxon>
        <taxon>Papilionoideae</taxon>
        <taxon>50 kb inversion clade</taxon>
        <taxon>dalbergioids sensu lato</taxon>
        <taxon>Dalbergieae</taxon>
        <taxon>Pterocarpus clade</taxon>
        <taxon>Stylosanthes</taxon>
    </lineage>
</organism>
<gene>
    <name evidence="2" type="ORF">PIB30_062647</name>
</gene>
<dbReference type="Proteomes" id="UP001341840">
    <property type="component" value="Unassembled WGS sequence"/>
</dbReference>
<feature type="compositionally biased region" description="Pro residues" evidence="1">
    <location>
        <begin position="32"/>
        <end position="46"/>
    </location>
</feature>
<reference evidence="2 3" key="1">
    <citation type="journal article" date="2023" name="Plants (Basel)">
        <title>Bridging the Gap: Combining Genomics and Transcriptomics Approaches to Understand Stylosanthes scabra, an Orphan Legume from the Brazilian Caatinga.</title>
        <authorList>
            <person name="Ferreira-Neto J.R.C."/>
            <person name="da Silva M.D."/>
            <person name="Binneck E."/>
            <person name="de Melo N.F."/>
            <person name="da Silva R.H."/>
            <person name="de Melo A.L.T.M."/>
            <person name="Pandolfi V."/>
            <person name="Bustamante F.O."/>
            <person name="Brasileiro-Vidal A.C."/>
            <person name="Benko-Iseppon A.M."/>
        </authorList>
    </citation>
    <scope>NUCLEOTIDE SEQUENCE [LARGE SCALE GENOMIC DNA]</scope>
    <source>
        <tissue evidence="2">Leaves</tissue>
    </source>
</reference>
<proteinExistence type="predicted"/>
<protein>
    <submittedName>
        <fullName evidence="2">Uncharacterized protein</fullName>
    </submittedName>
</protein>
<feature type="region of interest" description="Disordered" evidence="1">
    <location>
        <begin position="1"/>
        <end position="90"/>
    </location>
</feature>
<sequence length="165" mass="17656">MEEMQRQMAAFYNPLRPGSSATTGGSGTSTAPPLPPRPPPPPPPQQPDHDDDGDDDDYKDAIEGGEEEDGGAGKGRSSCRRRERQRARGRVVVTHRPSPLLPLLRVVASGPLHLHFSPRLSSSPAAVISCRCQPLVAPPLLPSLASSPAFHSLHIKLVSLKVLKT</sequence>
<evidence type="ECO:0000313" key="3">
    <source>
        <dbReference type="Proteomes" id="UP001341840"/>
    </source>
</evidence>
<comment type="caution">
    <text evidence="2">The sequence shown here is derived from an EMBL/GenBank/DDBJ whole genome shotgun (WGS) entry which is preliminary data.</text>
</comment>
<keyword evidence="3" id="KW-1185">Reference proteome</keyword>
<name>A0ABU6XJI1_9FABA</name>